<dbReference type="EMBL" id="HBHY01018238">
    <property type="protein sequence ID" value="CAE0148250.1"/>
    <property type="molecule type" value="Transcribed_RNA"/>
</dbReference>
<dbReference type="SUPFAM" id="SSF56300">
    <property type="entry name" value="Metallo-dependent phosphatases"/>
    <property type="match status" value="1"/>
</dbReference>
<proteinExistence type="predicted"/>
<dbReference type="Pfam" id="PF14008">
    <property type="entry name" value="Metallophos_C"/>
    <property type="match status" value="1"/>
</dbReference>
<feature type="domain" description="Purple acid phosphatase C-terminal" evidence="2">
    <location>
        <begin position="56"/>
        <end position="115"/>
    </location>
</feature>
<dbReference type="InterPro" id="IPR029052">
    <property type="entry name" value="Metallo-depent_PP-like"/>
</dbReference>
<keyword evidence="1" id="KW-1133">Transmembrane helix</keyword>
<keyword evidence="1" id="KW-0472">Membrane</keyword>
<dbReference type="PANTHER" id="PTHR45778:SF3">
    <property type="entry name" value="PURPLE ACID PHOSPHATASE"/>
    <property type="match status" value="1"/>
</dbReference>
<sequence>MQNLQKHLGPLFEFYDVDLLVWGHNHVYQRLCAYADGECTQLAGGAPGAEYTNPGVHLVVGSAGATLSNNSCNAQYTEAVYNTFGYINLTAVSATTMVGAFVEAAAGPGGTVLDSFVLRRPEGGRPAKSGPEPGCDEQGQCVCDYLPKRKPAVTVCEGRGGEGGAGGMNVALVVAIAAGAVAVLSGLAVGARWLVLRRRRSAFAKIDDDDLGLSTLASSEDDVDAQSLNPLAER</sequence>
<name>A0A7S3C014_9VIRI</name>
<organism evidence="3">
    <name type="scientific">Prasinoderma singulare</name>
    <dbReference type="NCBI Taxonomy" id="676789"/>
    <lineage>
        <taxon>Eukaryota</taxon>
        <taxon>Viridiplantae</taxon>
        <taxon>Prasinodermophyta</taxon>
        <taxon>Prasinodermophyceae</taxon>
        <taxon>Prasinodermales</taxon>
        <taxon>Prasinodermaceae</taxon>
        <taxon>Prasinoderma</taxon>
    </lineage>
</organism>
<reference evidence="3" key="1">
    <citation type="submission" date="2021-01" db="EMBL/GenBank/DDBJ databases">
        <authorList>
            <person name="Corre E."/>
            <person name="Pelletier E."/>
            <person name="Niang G."/>
            <person name="Scheremetjew M."/>
            <person name="Finn R."/>
            <person name="Kale V."/>
            <person name="Holt S."/>
            <person name="Cochrane G."/>
            <person name="Meng A."/>
            <person name="Brown T."/>
            <person name="Cohen L."/>
        </authorList>
    </citation>
    <scope>NUCLEOTIDE SEQUENCE</scope>
    <source>
        <strain evidence="3">RCC927</strain>
    </source>
</reference>
<gene>
    <name evidence="3" type="ORF">PSIN1315_LOCUS11744</name>
</gene>
<feature type="transmembrane region" description="Helical" evidence="1">
    <location>
        <begin position="170"/>
        <end position="195"/>
    </location>
</feature>
<evidence type="ECO:0000313" key="3">
    <source>
        <dbReference type="EMBL" id="CAE0148250.1"/>
    </source>
</evidence>
<protein>
    <recommendedName>
        <fullName evidence="2">Purple acid phosphatase C-terminal domain-containing protein</fullName>
    </recommendedName>
</protein>
<dbReference type="Gene3D" id="3.60.21.10">
    <property type="match status" value="1"/>
</dbReference>
<keyword evidence="1" id="KW-0812">Transmembrane</keyword>
<dbReference type="InterPro" id="IPR025733">
    <property type="entry name" value="PAPs_C"/>
</dbReference>
<evidence type="ECO:0000259" key="2">
    <source>
        <dbReference type="Pfam" id="PF14008"/>
    </source>
</evidence>
<evidence type="ECO:0000256" key="1">
    <source>
        <dbReference type="SAM" id="Phobius"/>
    </source>
</evidence>
<dbReference type="AlphaFoldDB" id="A0A7S3C014"/>
<dbReference type="PANTHER" id="PTHR45778">
    <property type="entry name" value="PURPLE ACID PHOSPHATASE-RELATED"/>
    <property type="match status" value="1"/>
</dbReference>
<accession>A0A7S3C014</accession>